<gene>
    <name evidence="1" type="ORF">CU635_08535</name>
    <name evidence="2" type="ORF">CVD25_12115</name>
</gene>
<evidence type="ECO:0000313" key="4">
    <source>
        <dbReference type="Proteomes" id="UP000235114"/>
    </source>
</evidence>
<evidence type="ECO:0000313" key="2">
    <source>
        <dbReference type="EMBL" id="PLR96461.1"/>
    </source>
</evidence>
<evidence type="ECO:0000313" key="1">
    <source>
        <dbReference type="EMBL" id="PLR83775.1"/>
    </source>
</evidence>
<dbReference type="Proteomes" id="UP000234951">
    <property type="component" value="Unassembled WGS sequence"/>
</dbReference>
<dbReference type="AlphaFoldDB" id="A0A2N5GNE2"/>
<dbReference type="OrthoDB" id="2376332at2"/>
<dbReference type="EMBL" id="PGVD01000032">
    <property type="protein sequence ID" value="PLR96461.1"/>
    <property type="molecule type" value="Genomic_DNA"/>
</dbReference>
<comment type="caution">
    <text evidence="1">The sequence shown here is derived from an EMBL/GenBank/DDBJ whole genome shotgun (WGS) entry which is preliminary data.</text>
</comment>
<dbReference type="RefSeq" id="WP_101576877.1">
    <property type="nucleotide sequence ID" value="NZ_PGVA01000016.1"/>
</dbReference>
<keyword evidence="4" id="KW-1185">Reference proteome</keyword>
<dbReference type="EMBL" id="PGVA01000016">
    <property type="protein sequence ID" value="PLR83775.1"/>
    <property type="molecule type" value="Genomic_DNA"/>
</dbReference>
<protein>
    <recommendedName>
        <fullName evidence="5">ABM domain-containing protein</fullName>
    </recommendedName>
</protein>
<sequence>MQGWWEFVFVKVYQYHIETGKEQEFIEIQEKAAEIYHKYVNFHTTCLKSNDNPTKWMEISWYESEKIYEKSISIH</sequence>
<proteinExistence type="predicted"/>
<reference evidence="1 3" key="1">
    <citation type="submission" date="2017-11" db="EMBL/GenBank/DDBJ databases">
        <title>Comparitive Functional Genomics of Dry Heat Resistant strains isolated from the Viking Spacecraft.</title>
        <authorList>
            <person name="Seuylemezian A."/>
            <person name="Cooper K."/>
            <person name="Vaishampayan P."/>
        </authorList>
    </citation>
    <scope>NUCLEOTIDE SEQUENCE [LARGE SCALE GENOMIC DNA]</scope>
    <source>
        <strain evidence="1 3">M4.6</strain>
    </source>
</reference>
<dbReference type="Proteomes" id="UP000235114">
    <property type="component" value="Unassembled WGS sequence"/>
</dbReference>
<accession>A0A2N5GNE2</accession>
<evidence type="ECO:0000313" key="3">
    <source>
        <dbReference type="Proteomes" id="UP000234951"/>
    </source>
</evidence>
<name>A0A2N5GNE2_9BACI</name>
<organism evidence="1 3">
    <name type="scientific">Bacillus canaveralius</name>
    <dbReference type="NCBI Taxonomy" id="1403243"/>
    <lineage>
        <taxon>Bacteria</taxon>
        <taxon>Bacillati</taxon>
        <taxon>Bacillota</taxon>
        <taxon>Bacilli</taxon>
        <taxon>Bacillales</taxon>
        <taxon>Bacillaceae</taxon>
        <taxon>Bacillus</taxon>
    </lineage>
</organism>
<evidence type="ECO:0008006" key="5">
    <source>
        <dbReference type="Google" id="ProtNLM"/>
    </source>
</evidence>
<reference evidence="2 4" key="2">
    <citation type="submission" date="2017-12" db="EMBL/GenBank/DDBJ databases">
        <title>Comparative Functional Genomics of Dry Heat Resistant strains isolated from the Viking Spacecraft.</title>
        <authorList>
            <person name="Seuylemezian A."/>
            <person name="Cooper K."/>
            <person name="Vaishampayan P."/>
        </authorList>
    </citation>
    <scope>NUCLEOTIDE SEQUENCE [LARGE SCALE GENOMIC DNA]</scope>
    <source>
        <strain evidence="2 4">ATCC 29669</strain>
    </source>
</reference>